<dbReference type="VEuPathDB" id="FungiDB:CJI96_0002439"/>
<gene>
    <name evidence="5" type="ORF">QG37_07812</name>
</gene>
<proteinExistence type="predicted"/>
<dbReference type="Proteomes" id="UP000037122">
    <property type="component" value="Unassembled WGS sequence"/>
</dbReference>
<evidence type="ECO:0000256" key="2">
    <source>
        <dbReference type="PROSITE-ProRule" id="PRU00266"/>
    </source>
</evidence>
<dbReference type="Gene3D" id="1.10.1520.10">
    <property type="entry name" value="Ribonuclease III domain"/>
    <property type="match status" value="1"/>
</dbReference>
<dbReference type="GO" id="GO:0004525">
    <property type="term" value="F:ribonuclease III activity"/>
    <property type="evidence" value="ECO:0007669"/>
    <property type="project" value="InterPro"/>
</dbReference>
<dbReference type="InterPro" id="IPR014720">
    <property type="entry name" value="dsRBD_dom"/>
</dbReference>
<dbReference type="GO" id="GO:0006396">
    <property type="term" value="P:RNA processing"/>
    <property type="evidence" value="ECO:0007669"/>
    <property type="project" value="InterPro"/>
</dbReference>
<name>A0A0L0NPA8_CANAR</name>
<comment type="caution">
    <text evidence="5">The sequence shown here is derived from an EMBL/GenBank/DDBJ whole genome shotgun (WGS) entry which is preliminary data.</text>
</comment>
<protein>
    <recommendedName>
        <fullName evidence="4">DRBM domain-containing protein</fullName>
    </recommendedName>
</protein>
<feature type="region of interest" description="Disordered" evidence="3">
    <location>
        <begin position="401"/>
        <end position="489"/>
    </location>
</feature>
<evidence type="ECO:0000256" key="3">
    <source>
        <dbReference type="SAM" id="MobiDB-lite"/>
    </source>
</evidence>
<sequence length="489" mass="55755">MSASDDLLLLDDLTQMKGHISQLQATLNQVLSRAPPVAKYKELTSILESSANLPPLLALSPQIVDRLKATVNTPQIKVAVRIKELCDKGLLPFLLTLARCNFKSVKVDRHVGYILHYKPPKGVEPLVDDDSKKKDVLKDIEMYPPSLPPIEDNSLLKLVLTDKSFRQPADFLELQFREGHHDFNNNHNRKLAIKGRSLLDYLLLEIIDEKFLHKAHEDDVLYVRNRLTSTFTLAKFAYLYNLTDELQHVVLEELAFEDKLTIFKNVFLAYIQALTLLNYSMKEIKRWIEALYEPMLVKLAQQYSDGEILKNVYAVAYSEFQFLLTRVSSYFDHPTKKIRYSFDIVEEDPFVCKLTIEGEEYTTGSGATALDAKQRAAYELFQSKRLRYKFMKYLLENFKKPQSPPAAEAPPPPPPAPKQSSQTDDDDDYDPEALSLMKDDTSTSSHTPVSSQTPASSQKSEPPQSHPRKPLPYGALPPIPNMKRRTANR</sequence>
<feature type="compositionally biased region" description="Pro residues" evidence="3">
    <location>
        <begin position="402"/>
        <end position="417"/>
    </location>
</feature>
<evidence type="ECO:0000313" key="5">
    <source>
        <dbReference type="EMBL" id="KND95859.1"/>
    </source>
</evidence>
<dbReference type="VEuPathDB" id="FungiDB:CJJ07_002062"/>
<dbReference type="InterPro" id="IPR036389">
    <property type="entry name" value="RNase_III_sf"/>
</dbReference>
<evidence type="ECO:0000256" key="1">
    <source>
        <dbReference type="ARBA" id="ARBA00022884"/>
    </source>
</evidence>
<dbReference type="Gene3D" id="3.30.160.20">
    <property type="match status" value="1"/>
</dbReference>
<dbReference type="GO" id="GO:0003723">
    <property type="term" value="F:RNA binding"/>
    <property type="evidence" value="ECO:0007669"/>
    <property type="project" value="UniProtKB-UniRule"/>
</dbReference>
<dbReference type="Pfam" id="PF00035">
    <property type="entry name" value="dsrm"/>
    <property type="match status" value="1"/>
</dbReference>
<feature type="compositionally biased region" description="Polar residues" evidence="3">
    <location>
        <begin position="442"/>
        <end position="463"/>
    </location>
</feature>
<dbReference type="SUPFAM" id="SSF54768">
    <property type="entry name" value="dsRNA-binding domain-like"/>
    <property type="match status" value="1"/>
</dbReference>
<evidence type="ECO:0000259" key="4">
    <source>
        <dbReference type="PROSITE" id="PS50137"/>
    </source>
</evidence>
<dbReference type="VEuPathDB" id="FungiDB:CJJ09_000203"/>
<dbReference type="EMBL" id="LGST01000064">
    <property type="protein sequence ID" value="KND95859.1"/>
    <property type="molecule type" value="Genomic_DNA"/>
</dbReference>
<dbReference type="SUPFAM" id="SSF69065">
    <property type="entry name" value="RNase III domain-like"/>
    <property type="match status" value="1"/>
</dbReference>
<reference evidence="6" key="1">
    <citation type="journal article" date="2015" name="BMC Genomics">
        <title>Draft genome of a commonly misdiagnosed multidrug resistant pathogen Candida auris.</title>
        <authorList>
            <person name="Chatterjee S."/>
            <person name="Alampalli S.V."/>
            <person name="Nageshan R.K."/>
            <person name="Chettiar S.T."/>
            <person name="Joshi S."/>
            <person name="Tatu U.S."/>
        </authorList>
    </citation>
    <scope>NUCLEOTIDE SEQUENCE [LARGE SCALE GENOMIC DNA]</scope>
    <source>
        <strain evidence="6">6684</strain>
    </source>
</reference>
<accession>A0A0L0NPA8</accession>
<dbReference type="InterPro" id="IPR000999">
    <property type="entry name" value="RNase_III_dom"/>
</dbReference>
<organism evidence="5 6">
    <name type="scientific">Candidozyma auris</name>
    <name type="common">Yeast</name>
    <name type="synonym">Candida auris</name>
    <dbReference type="NCBI Taxonomy" id="498019"/>
    <lineage>
        <taxon>Eukaryota</taxon>
        <taxon>Fungi</taxon>
        <taxon>Dikarya</taxon>
        <taxon>Ascomycota</taxon>
        <taxon>Saccharomycotina</taxon>
        <taxon>Pichiomycetes</taxon>
        <taxon>Metschnikowiaceae</taxon>
        <taxon>Candidozyma</taxon>
    </lineage>
</organism>
<dbReference type="VEuPathDB" id="FungiDB:QG37_07812"/>
<keyword evidence="1 2" id="KW-0694">RNA-binding</keyword>
<evidence type="ECO:0000313" key="6">
    <source>
        <dbReference type="Proteomes" id="UP000037122"/>
    </source>
</evidence>
<dbReference type="PROSITE" id="PS50137">
    <property type="entry name" value="DS_RBD"/>
    <property type="match status" value="1"/>
</dbReference>
<dbReference type="AlphaFoldDB" id="A0A0L0NPA8"/>
<feature type="domain" description="DRBM" evidence="4">
    <location>
        <begin position="350"/>
        <end position="386"/>
    </location>
</feature>
<dbReference type="VEuPathDB" id="FungiDB:CJI97_003985"/>
<dbReference type="SMART" id="SM00535">
    <property type="entry name" value="RIBOc"/>
    <property type="match status" value="1"/>
</dbReference>
<dbReference type="VEuPathDB" id="FungiDB:B9J08_004039"/>